<evidence type="ECO:0000313" key="3">
    <source>
        <dbReference type="Proteomes" id="UP001596337"/>
    </source>
</evidence>
<keyword evidence="1" id="KW-0472">Membrane</keyword>
<accession>A0ABW2C590</accession>
<keyword evidence="1" id="KW-1133">Transmembrane helix</keyword>
<dbReference type="PANTHER" id="PTHR42305">
    <property type="entry name" value="MEMBRANE PROTEIN RV1733C-RELATED"/>
    <property type="match status" value="1"/>
</dbReference>
<gene>
    <name evidence="2" type="ORF">ACFQGD_22635</name>
</gene>
<keyword evidence="3" id="KW-1185">Reference proteome</keyword>
<dbReference type="PANTHER" id="PTHR42305:SF1">
    <property type="entry name" value="MEMBRANE PROTEIN RV1733C-RELATED"/>
    <property type="match status" value="1"/>
</dbReference>
<proteinExistence type="predicted"/>
<dbReference type="InterPro" id="IPR039708">
    <property type="entry name" value="MT1774/Rv1733c-like"/>
</dbReference>
<sequence>MTVLALLAIPILAVMGHTMYTQRLELVADQHASRYPAQAILLEDAPPGSQKVRGSPATTEVRASWMSASGIRHEGKVPAPYGAAKGTAVDVWLDTNGDLTVPPLTRRDAAAFAIATAIGAWLALVFALVWVYCGVRALLNRARYADWEREWRHISRDSIGK</sequence>
<evidence type="ECO:0000256" key="1">
    <source>
        <dbReference type="SAM" id="Phobius"/>
    </source>
</evidence>
<reference evidence="3" key="1">
    <citation type="journal article" date="2019" name="Int. J. Syst. Evol. Microbiol.">
        <title>The Global Catalogue of Microorganisms (GCM) 10K type strain sequencing project: providing services to taxonomists for standard genome sequencing and annotation.</title>
        <authorList>
            <consortium name="The Broad Institute Genomics Platform"/>
            <consortium name="The Broad Institute Genome Sequencing Center for Infectious Disease"/>
            <person name="Wu L."/>
            <person name="Ma J."/>
        </authorList>
    </citation>
    <scope>NUCLEOTIDE SEQUENCE [LARGE SCALE GENOMIC DNA]</scope>
    <source>
        <strain evidence="3">KCTC 32255</strain>
    </source>
</reference>
<dbReference type="RefSeq" id="WP_345392946.1">
    <property type="nucleotide sequence ID" value="NZ_JBHMBO010000017.1"/>
</dbReference>
<feature type="transmembrane region" description="Helical" evidence="1">
    <location>
        <begin position="109"/>
        <end position="133"/>
    </location>
</feature>
<name>A0ABW2C590_9PSEU</name>
<keyword evidence="1" id="KW-0812">Transmembrane</keyword>
<evidence type="ECO:0008006" key="4">
    <source>
        <dbReference type="Google" id="ProtNLM"/>
    </source>
</evidence>
<evidence type="ECO:0000313" key="2">
    <source>
        <dbReference type="EMBL" id="MFC6869944.1"/>
    </source>
</evidence>
<protein>
    <recommendedName>
        <fullName evidence="4">Transmembrane protein</fullName>
    </recommendedName>
</protein>
<organism evidence="2 3">
    <name type="scientific">Haloechinothrix salitolerans</name>
    <dbReference type="NCBI Taxonomy" id="926830"/>
    <lineage>
        <taxon>Bacteria</taxon>
        <taxon>Bacillati</taxon>
        <taxon>Actinomycetota</taxon>
        <taxon>Actinomycetes</taxon>
        <taxon>Pseudonocardiales</taxon>
        <taxon>Pseudonocardiaceae</taxon>
        <taxon>Haloechinothrix</taxon>
    </lineage>
</organism>
<dbReference type="EMBL" id="JBHSXX010000001">
    <property type="protein sequence ID" value="MFC6869944.1"/>
    <property type="molecule type" value="Genomic_DNA"/>
</dbReference>
<dbReference type="Proteomes" id="UP001596337">
    <property type="component" value="Unassembled WGS sequence"/>
</dbReference>
<comment type="caution">
    <text evidence="2">The sequence shown here is derived from an EMBL/GenBank/DDBJ whole genome shotgun (WGS) entry which is preliminary data.</text>
</comment>